<organism evidence="1 2">
    <name type="scientific">Panagrolaimus sp. ES5</name>
    <dbReference type="NCBI Taxonomy" id="591445"/>
    <lineage>
        <taxon>Eukaryota</taxon>
        <taxon>Metazoa</taxon>
        <taxon>Ecdysozoa</taxon>
        <taxon>Nematoda</taxon>
        <taxon>Chromadorea</taxon>
        <taxon>Rhabditida</taxon>
        <taxon>Tylenchina</taxon>
        <taxon>Panagrolaimomorpha</taxon>
        <taxon>Panagrolaimoidea</taxon>
        <taxon>Panagrolaimidae</taxon>
        <taxon>Panagrolaimus</taxon>
    </lineage>
</organism>
<proteinExistence type="predicted"/>
<protein>
    <submittedName>
        <fullName evidence="2">Protein S-acyltransferase</fullName>
    </submittedName>
</protein>
<accession>A0AC34GUU9</accession>
<name>A0AC34GUU9_9BILA</name>
<dbReference type="Proteomes" id="UP000887579">
    <property type="component" value="Unplaced"/>
</dbReference>
<evidence type="ECO:0000313" key="1">
    <source>
        <dbReference type="Proteomes" id="UP000887579"/>
    </source>
</evidence>
<reference evidence="2" key="1">
    <citation type="submission" date="2022-11" db="UniProtKB">
        <authorList>
            <consortium name="WormBaseParasite"/>
        </authorList>
    </citation>
    <scope>IDENTIFICATION</scope>
</reference>
<sequence>MRAFCKKLSHAIPASITWGLLLCCSGSFFYLLVPAFIEIYGITGWILCGTDFVIFLIIIANLTMAMTMDPGVHPLASTAEEAMMDDFRSPLYKNVEINGITVRMKWCVTCKFYRPPRSSHCSVCNRNFGNEILSRPNLCAIVLMAICALLAVPILGLTGFHVVLVLRARTTNEQVTGKFRSGFNPFTTGCCSNSKRALCTSQYPNFNQEKERKKKVPVDDTLTVSYFPEFHNSDGHIRLKKSKSIADSTGSISPPRDESPVIMGRQNDSVRNLYQDDESISIKRSERSFENSINDRSGIHITSFVTSPLNTSTKSGIVGG</sequence>
<evidence type="ECO:0000313" key="2">
    <source>
        <dbReference type="WBParaSite" id="ES5_v2.g8752.t1"/>
    </source>
</evidence>
<dbReference type="WBParaSite" id="ES5_v2.g8752.t1">
    <property type="protein sequence ID" value="ES5_v2.g8752.t1"/>
    <property type="gene ID" value="ES5_v2.g8752"/>
</dbReference>